<name>A0ABS2JVF7_9GAMM</name>
<dbReference type="SUPFAM" id="SSF54909">
    <property type="entry name" value="Dimeric alpha+beta barrel"/>
    <property type="match status" value="1"/>
</dbReference>
<evidence type="ECO:0000313" key="3">
    <source>
        <dbReference type="EMBL" id="MBM7122996.1"/>
    </source>
</evidence>
<dbReference type="RefSeq" id="WP_204637447.1">
    <property type="nucleotide sequence ID" value="NZ_JADIKC010000008.1"/>
</dbReference>
<evidence type="ECO:0000313" key="4">
    <source>
        <dbReference type="Proteomes" id="UP001430065"/>
    </source>
</evidence>
<evidence type="ECO:0000256" key="1">
    <source>
        <dbReference type="SAM" id="MobiDB-lite"/>
    </source>
</evidence>
<keyword evidence="4" id="KW-1185">Reference proteome</keyword>
<dbReference type="InterPro" id="IPR011008">
    <property type="entry name" value="Dimeric_a/b-barrel"/>
</dbReference>
<keyword evidence="3" id="KW-0560">Oxidoreductase</keyword>
<organism evidence="3 4">
    <name type="scientific">Dyella kyungheensis</name>
    <dbReference type="NCBI Taxonomy" id="1242174"/>
    <lineage>
        <taxon>Bacteria</taxon>
        <taxon>Pseudomonadati</taxon>
        <taxon>Pseudomonadota</taxon>
        <taxon>Gammaproteobacteria</taxon>
        <taxon>Lysobacterales</taxon>
        <taxon>Rhodanobacteraceae</taxon>
        <taxon>Dyella</taxon>
    </lineage>
</organism>
<dbReference type="EMBL" id="JADIKC010000008">
    <property type="protein sequence ID" value="MBM7122996.1"/>
    <property type="molecule type" value="Genomic_DNA"/>
</dbReference>
<sequence>MSYAIVWEFLVPGDQTASFEAAYGPDGPWSQLFARAPGFLEVRLLRSHDRAGRYLTIDRWQSVNAFENFKRHFAKEYQELDRQLEGLASSEAPLGTFDDMPETGGDSC</sequence>
<dbReference type="Gene3D" id="3.30.70.100">
    <property type="match status" value="1"/>
</dbReference>
<evidence type="ECO:0000259" key="2">
    <source>
        <dbReference type="Pfam" id="PF03992"/>
    </source>
</evidence>
<accession>A0ABS2JVF7</accession>
<feature type="domain" description="ABM" evidence="2">
    <location>
        <begin position="5"/>
        <end position="71"/>
    </location>
</feature>
<comment type="caution">
    <text evidence="3">The sequence shown here is derived from an EMBL/GenBank/DDBJ whole genome shotgun (WGS) entry which is preliminary data.</text>
</comment>
<dbReference type="InterPro" id="IPR007138">
    <property type="entry name" value="ABM_dom"/>
</dbReference>
<dbReference type="GO" id="GO:0004497">
    <property type="term" value="F:monooxygenase activity"/>
    <property type="evidence" value="ECO:0007669"/>
    <property type="project" value="UniProtKB-KW"/>
</dbReference>
<proteinExistence type="predicted"/>
<feature type="region of interest" description="Disordered" evidence="1">
    <location>
        <begin position="89"/>
        <end position="108"/>
    </location>
</feature>
<dbReference type="Proteomes" id="UP001430065">
    <property type="component" value="Unassembled WGS sequence"/>
</dbReference>
<keyword evidence="3" id="KW-0503">Monooxygenase</keyword>
<dbReference type="Pfam" id="PF03992">
    <property type="entry name" value="ABM"/>
    <property type="match status" value="1"/>
</dbReference>
<protein>
    <submittedName>
        <fullName evidence="3">Antibiotic biosynthesis monooxygenase</fullName>
    </submittedName>
</protein>
<reference evidence="3 4" key="1">
    <citation type="submission" date="2020-10" db="EMBL/GenBank/DDBJ databases">
        <title>Phylogeny of dyella-like bacteria.</title>
        <authorList>
            <person name="Fu J."/>
        </authorList>
    </citation>
    <scope>NUCLEOTIDE SEQUENCE [LARGE SCALE GENOMIC DNA]</scope>
    <source>
        <strain evidence="3 4">THG-B117</strain>
    </source>
</reference>
<gene>
    <name evidence="3" type="ORF">ISP20_17655</name>
</gene>